<dbReference type="SUPFAM" id="SSF57701">
    <property type="entry name" value="Zn2/Cys6 DNA-binding domain"/>
    <property type="match status" value="1"/>
</dbReference>
<dbReference type="GO" id="GO:0000981">
    <property type="term" value="F:DNA-binding transcription factor activity, RNA polymerase II-specific"/>
    <property type="evidence" value="ECO:0007669"/>
    <property type="project" value="InterPro"/>
</dbReference>
<dbReference type="PROSITE" id="PS50048">
    <property type="entry name" value="ZN2_CY6_FUNGAL_2"/>
    <property type="match status" value="1"/>
</dbReference>
<dbReference type="Proteomes" id="UP000184188">
    <property type="component" value="Unassembled WGS sequence"/>
</dbReference>
<dbReference type="STRING" id="1073090.A0A1L9SV47"/>
<dbReference type="FunFam" id="3.30.160.60:FF:000100">
    <property type="entry name" value="Zinc finger 45-like"/>
    <property type="match status" value="1"/>
</dbReference>
<keyword evidence="14" id="KW-1185">Reference proteome</keyword>
<dbReference type="RefSeq" id="XP_022585457.1">
    <property type="nucleotide sequence ID" value="XM_022728677.1"/>
</dbReference>
<evidence type="ECO:0000256" key="5">
    <source>
        <dbReference type="ARBA" id="ARBA00023015"/>
    </source>
</evidence>
<evidence type="ECO:0000256" key="2">
    <source>
        <dbReference type="ARBA" id="ARBA00022737"/>
    </source>
</evidence>
<dbReference type="OrthoDB" id="654211at2759"/>
<evidence type="ECO:0000256" key="8">
    <source>
        <dbReference type="ARBA" id="ARBA00023242"/>
    </source>
</evidence>
<evidence type="ECO:0008006" key="15">
    <source>
        <dbReference type="Google" id="ProtNLM"/>
    </source>
</evidence>
<dbReference type="InterPro" id="IPR013087">
    <property type="entry name" value="Znf_C2H2_type"/>
</dbReference>
<keyword evidence="1" id="KW-0479">Metal-binding</keyword>
<keyword evidence="6" id="KW-0238">DNA-binding</keyword>
<dbReference type="AlphaFoldDB" id="A0A1L9SV47"/>
<dbReference type="SMART" id="SM00066">
    <property type="entry name" value="GAL4"/>
    <property type="match status" value="1"/>
</dbReference>
<name>A0A1L9SV47_9EURO</name>
<feature type="region of interest" description="Disordered" evidence="10">
    <location>
        <begin position="1"/>
        <end position="60"/>
    </location>
</feature>
<evidence type="ECO:0000256" key="9">
    <source>
        <dbReference type="PROSITE-ProRule" id="PRU00042"/>
    </source>
</evidence>
<dbReference type="SMART" id="SM00355">
    <property type="entry name" value="ZnF_C2H2"/>
    <property type="match status" value="2"/>
</dbReference>
<proteinExistence type="predicted"/>
<evidence type="ECO:0000256" key="10">
    <source>
        <dbReference type="SAM" id="MobiDB-lite"/>
    </source>
</evidence>
<dbReference type="GO" id="GO:0008270">
    <property type="term" value="F:zinc ion binding"/>
    <property type="evidence" value="ECO:0007669"/>
    <property type="project" value="UniProtKB-KW"/>
</dbReference>
<dbReference type="PROSITE" id="PS00028">
    <property type="entry name" value="ZINC_FINGER_C2H2_1"/>
    <property type="match status" value="2"/>
</dbReference>
<protein>
    <recommendedName>
        <fullName evidence="15">C2H2-type domain-containing protein</fullName>
    </recommendedName>
</protein>
<dbReference type="PROSITE" id="PS50157">
    <property type="entry name" value="ZINC_FINGER_C2H2_2"/>
    <property type="match status" value="2"/>
</dbReference>
<dbReference type="FunFam" id="3.30.160.60:FF:001719">
    <property type="entry name" value="C2H2 type zinc finger domain protein"/>
    <property type="match status" value="1"/>
</dbReference>
<keyword evidence="2" id="KW-0677">Repeat</keyword>
<dbReference type="Gene3D" id="4.10.240.10">
    <property type="entry name" value="Zn(2)-C6 fungal-type DNA-binding domain"/>
    <property type="match status" value="1"/>
</dbReference>
<sequence>MSSEARSAGRGTSETVSARRTLTRRRGNTDALLEVVDDDESDRETRSNSDGLDGEAAAGSGAANTAQIKCSICQSTFRRPEHLKRHFRSHTKEKPFECGQCGRHFSRTDTLHRHELSHHTLGPESGKDRTHRITVKTFRACYKCATARVRCSGGTPCVRCENRSLDCQYPTERRSKVKAMKMSPQRSLGKGRTASITEDSIAGRRDRGRADRSTQREDHPAEPSNNSAGADGANSNKNTAAVDKTNDLDAPSSVLLQQDDPSVSRLSYPSFSEMSHQMYQSSMQTTFPLNPSAGIDSQLTEMVAPSMDIDMTNGGADQQQELGFDQAFFDQTMSSTINWLSTDFFSAETPSNTNEQDIAVVSRLPHPSQPTAFTDSSLVRPIWPTMITGKNISPSLPENVSQTPSGNMSLGTDTESPGQVSHTMAEGLVHSGGGSRDASSSRPGDFYVDGTGARLPKYRRKQGSWSRSSGEPLDALSQLQRSDFAPVFSFPPIQDINIDSSSMLSDDTESRFDRKIEFLTYEKIYQHFLQLCRIENSIFQPFESDYFPSAEVLSRFVHVYFDSFQPVYPIFHLPTFNPNRCHWLVTLAVVAIGCHVADIPETEECTMAFHEFLRRAIQMEALLLNGVGLFHSGRDRDNVSALSCLGDLVNFVRIEGLLQPSSSSSSLLSSSSRSRSLPNEQTQERRWSKWIDDEVRRRTGYCAWLLDCTIAYHSDNKTLFSLDEGQAALPCHESLWQASSAEAWRKLLEPSSGQDQVSLYSAVHVLYIEKKLVSGIGELGHVLLIHSLYQRMWEVGDYFRRPLSFWNPTAKKQSRESAIPSGSVWLPGIPSYSKWRNSACDSLDILHWAANSTIARAAGLEHPTVLYLHAARIILLAPFREIRSLATSLAMERLRWSDHQQAMEWHYVCRWIKHDQYKARLSIIHAGTVLWHVRRYSTNSFHEPTATFLAVLTLWAYGSCHGQNAANAAAAAAASSSSFSQEANTVHTGSEPSDAASHDPTFIHLDRPCDDELVQLFVRDGRTMRGNVTGVGDICAPHGPERILRVGCETLASLTSWGVSKRFIAILTKLADLVSQHPQLPDRNQMTSAC</sequence>
<dbReference type="Gene3D" id="3.30.160.60">
    <property type="entry name" value="Classic Zinc Finger"/>
    <property type="match status" value="2"/>
</dbReference>
<dbReference type="Pfam" id="PF00172">
    <property type="entry name" value="Zn_clus"/>
    <property type="match status" value="1"/>
</dbReference>
<dbReference type="CDD" id="cd00067">
    <property type="entry name" value="GAL4"/>
    <property type="match status" value="1"/>
</dbReference>
<keyword evidence="3 9" id="KW-0863">Zinc-finger</keyword>
<dbReference type="Pfam" id="PF04082">
    <property type="entry name" value="Fungal_trans"/>
    <property type="match status" value="1"/>
</dbReference>
<evidence type="ECO:0000256" key="6">
    <source>
        <dbReference type="ARBA" id="ARBA00023125"/>
    </source>
</evidence>
<dbReference type="PANTHER" id="PTHR47660:SF7">
    <property type="entry name" value="TRANSCRIPTION FACTOR WITH C2H2 AND ZN(2)-CYS(6) DNA BINDING DOMAIN (EUROFUNG)"/>
    <property type="match status" value="1"/>
</dbReference>
<dbReference type="Pfam" id="PF00096">
    <property type="entry name" value="zf-C2H2"/>
    <property type="match status" value="1"/>
</dbReference>
<keyword evidence="7" id="KW-0804">Transcription</keyword>
<dbReference type="InterPro" id="IPR001138">
    <property type="entry name" value="Zn2Cys6_DnaBD"/>
</dbReference>
<evidence type="ECO:0000256" key="7">
    <source>
        <dbReference type="ARBA" id="ARBA00023163"/>
    </source>
</evidence>
<dbReference type="PROSITE" id="PS00463">
    <property type="entry name" value="ZN2_CY6_FUNGAL_1"/>
    <property type="match status" value="1"/>
</dbReference>
<keyword evidence="4" id="KW-0862">Zinc</keyword>
<dbReference type="PANTHER" id="PTHR47660">
    <property type="entry name" value="TRANSCRIPTION FACTOR WITH C2H2 AND ZN(2)-CYS(6) DNA BINDING DOMAIN (EUROFUNG)-RELATED-RELATED"/>
    <property type="match status" value="1"/>
</dbReference>
<gene>
    <name evidence="13" type="ORF">ASPZODRAFT_57307</name>
</gene>
<keyword evidence="8" id="KW-0539">Nucleus</keyword>
<feature type="region of interest" description="Disordered" evidence="10">
    <location>
        <begin position="661"/>
        <end position="680"/>
    </location>
</feature>
<feature type="domain" description="C2H2-type" evidence="12">
    <location>
        <begin position="68"/>
        <end position="95"/>
    </location>
</feature>
<evidence type="ECO:0000259" key="11">
    <source>
        <dbReference type="PROSITE" id="PS50048"/>
    </source>
</evidence>
<evidence type="ECO:0000313" key="14">
    <source>
        <dbReference type="Proteomes" id="UP000184188"/>
    </source>
</evidence>
<feature type="region of interest" description="Disordered" evidence="10">
    <location>
        <begin position="390"/>
        <end position="452"/>
    </location>
</feature>
<feature type="compositionally biased region" description="Low complexity" evidence="10">
    <location>
        <begin position="224"/>
        <end position="238"/>
    </location>
</feature>
<feature type="domain" description="Zn(2)-C6 fungal-type" evidence="11">
    <location>
        <begin position="140"/>
        <end position="169"/>
    </location>
</feature>
<feature type="compositionally biased region" description="Basic and acidic residues" evidence="10">
    <location>
        <begin position="201"/>
        <end position="221"/>
    </location>
</feature>
<reference evidence="14" key="1">
    <citation type="journal article" date="2017" name="Genome Biol.">
        <title>Comparative genomics reveals high biological diversity and specific adaptations in the industrially and medically important fungal genus Aspergillus.</title>
        <authorList>
            <person name="de Vries R.P."/>
            <person name="Riley R."/>
            <person name="Wiebenga A."/>
            <person name="Aguilar-Osorio G."/>
            <person name="Amillis S."/>
            <person name="Uchima C.A."/>
            <person name="Anderluh G."/>
            <person name="Asadollahi M."/>
            <person name="Askin M."/>
            <person name="Barry K."/>
            <person name="Battaglia E."/>
            <person name="Bayram O."/>
            <person name="Benocci T."/>
            <person name="Braus-Stromeyer S.A."/>
            <person name="Caldana C."/>
            <person name="Canovas D."/>
            <person name="Cerqueira G.C."/>
            <person name="Chen F."/>
            <person name="Chen W."/>
            <person name="Choi C."/>
            <person name="Clum A."/>
            <person name="Dos Santos R.A."/>
            <person name="Damasio A.R."/>
            <person name="Diallinas G."/>
            <person name="Emri T."/>
            <person name="Fekete E."/>
            <person name="Flipphi M."/>
            <person name="Freyberg S."/>
            <person name="Gallo A."/>
            <person name="Gournas C."/>
            <person name="Habgood R."/>
            <person name="Hainaut M."/>
            <person name="Harispe M.L."/>
            <person name="Henrissat B."/>
            <person name="Hilden K.S."/>
            <person name="Hope R."/>
            <person name="Hossain A."/>
            <person name="Karabika E."/>
            <person name="Karaffa L."/>
            <person name="Karanyi Z."/>
            <person name="Krasevec N."/>
            <person name="Kuo A."/>
            <person name="Kusch H."/>
            <person name="LaButti K."/>
            <person name="Lagendijk E.L."/>
            <person name="Lapidus A."/>
            <person name="Levasseur A."/>
            <person name="Lindquist E."/>
            <person name="Lipzen A."/>
            <person name="Logrieco A.F."/>
            <person name="MacCabe A."/>
            <person name="Maekelae M.R."/>
            <person name="Malavazi I."/>
            <person name="Melin P."/>
            <person name="Meyer V."/>
            <person name="Mielnichuk N."/>
            <person name="Miskei M."/>
            <person name="Molnar A.P."/>
            <person name="Mule G."/>
            <person name="Ngan C.Y."/>
            <person name="Orejas M."/>
            <person name="Orosz E."/>
            <person name="Ouedraogo J.P."/>
            <person name="Overkamp K.M."/>
            <person name="Park H.-S."/>
            <person name="Perrone G."/>
            <person name="Piumi F."/>
            <person name="Punt P.J."/>
            <person name="Ram A.F."/>
            <person name="Ramon A."/>
            <person name="Rauscher S."/>
            <person name="Record E."/>
            <person name="Riano-Pachon D.M."/>
            <person name="Robert V."/>
            <person name="Roehrig J."/>
            <person name="Ruller R."/>
            <person name="Salamov A."/>
            <person name="Salih N.S."/>
            <person name="Samson R.A."/>
            <person name="Sandor E."/>
            <person name="Sanguinetti M."/>
            <person name="Schuetze T."/>
            <person name="Sepcic K."/>
            <person name="Shelest E."/>
            <person name="Sherlock G."/>
            <person name="Sophianopoulou V."/>
            <person name="Squina F.M."/>
            <person name="Sun H."/>
            <person name="Susca A."/>
            <person name="Todd R.B."/>
            <person name="Tsang A."/>
            <person name="Unkles S.E."/>
            <person name="van de Wiele N."/>
            <person name="van Rossen-Uffink D."/>
            <person name="Oliveira J.V."/>
            <person name="Vesth T.C."/>
            <person name="Visser J."/>
            <person name="Yu J.-H."/>
            <person name="Zhou M."/>
            <person name="Andersen M.R."/>
            <person name="Archer D.B."/>
            <person name="Baker S.E."/>
            <person name="Benoit I."/>
            <person name="Brakhage A.A."/>
            <person name="Braus G.H."/>
            <person name="Fischer R."/>
            <person name="Frisvad J.C."/>
            <person name="Goldman G.H."/>
            <person name="Houbraken J."/>
            <person name="Oakley B."/>
            <person name="Pocsi I."/>
            <person name="Scazzocchio C."/>
            <person name="Seiboth B."/>
            <person name="vanKuyk P.A."/>
            <person name="Wortman J."/>
            <person name="Dyer P.S."/>
            <person name="Grigoriev I.V."/>
        </authorList>
    </citation>
    <scope>NUCLEOTIDE SEQUENCE [LARGE SCALE GENOMIC DNA]</scope>
    <source>
        <strain evidence="14">CBS 506.65</strain>
    </source>
</reference>
<feature type="compositionally biased region" description="Polar residues" evidence="10">
    <location>
        <begin position="1"/>
        <end position="20"/>
    </location>
</feature>
<dbReference type="InterPro" id="IPR036236">
    <property type="entry name" value="Znf_C2H2_sf"/>
</dbReference>
<dbReference type="GeneID" id="34615141"/>
<feature type="compositionally biased region" description="Low complexity" evidence="10">
    <location>
        <begin position="436"/>
        <end position="445"/>
    </location>
</feature>
<dbReference type="CDD" id="cd12148">
    <property type="entry name" value="fungal_TF_MHR"/>
    <property type="match status" value="1"/>
</dbReference>
<evidence type="ECO:0000259" key="12">
    <source>
        <dbReference type="PROSITE" id="PS50157"/>
    </source>
</evidence>
<dbReference type="VEuPathDB" id="FungiDB:ASPZODRAFT_57307"/>
<feature type="compositionally biased region" description="Polar residues" evidence="10">
    <location>
        <begin position="390"/>
        <end position="422"/>
    </location>
</feature>
<evidence type="ECO:0000256" key="1">
    <source>
        <dbReference type="ARBA" id="ARBA00022723"/>
    </source>
</evidence>
<feature type="domain" description="C2H2-type" evidence="12">
    <location>
        <begin position="96"/>
        <end position="123"/>
    </location>
</feature>
<dbReference type="InterPro" id="IPR036864">
    <property type="entry name" value="Zn2-C6_fun-type_DNA-bd_sf"/>
</dbReference>
<keyword evidence="5" id="KW-0805">Transcription regulation</keyword>
<dbReference type="GO" id="GO:0006351">
    <property type="term" value="P:DNA-templated transcription"/>
    <property type="evidence" value="ECO:0007669"/>
    <property type="project" value="InterPro"/>
</dbReference>
<feature type="region of interest" description="Disordered" evidence="10">
    <location>
        <begin position="173"/>
        <end position="244"/>
    </location>
</feature>
<evidence type="ECO:0000313" key="13">
    <source>
        <dbReference type="EMBL" id="OJJ50947.1"/>
    </source>
</evidence>
<feature type="compositionally biased region" description="Low complexity" evidence="10">
    <location>
        <begin position="661"/>
        <end position="677"/>
    </location>
</feature>
<dbReference type="GO" id="GO:0003677">
    <property type="term" value="F:DNA binding"/>
    <property type="evidence" value="ECO:0007669"/>
    <property type="project" value="UniProtKB-KW"/>
</dbReference>
<dbReference type="InterPro" id="IPR007219">
    <property type="entry name" value="XnlR_reg_dom"/>
</dbReference>
<accession>A0A1L9SV47</accession>
<dbReference type="SUPFAM" id="SSF57667">
    <property type="entry name" value="beta-beta-alpha zinc fingers"/>
    <property type="match status" value="1"/>
</dbReference>
<organism evidence="13 14">
    <name type="scientific">Penicilliopsis zonata CBS 506.65</name>
    <dbReference type="NCBI Taxonomy" id="1073090"/>
    <lineage>
        <taxon>Eukaryota</taxon>
        <taxon>Fungi</taxon>
        <taxon>Dikarya</taxon>
        <taxon>Ascomycota</taxon>
        <taxon>Pezizomycotina</taxon>
        <taxon>Eurotiomycetes</taxon>
        <taxon>Eurotiomycetidae</taxon>
        <taxon>Eurotiales</taxon>
        <taxon>Aspergillaceae</taxon>
        <taxon>Penicilliopsis</taxon>
    </lineage>
</organism>
<evidence type="ECO:0000256" key="4">
    <source>
        <dbReference type="ARBA" id="ARBA00022833"/>
    </source>
</evidence>
<dbReference type="EMBL" id="KV878336">
    <property type="protein sequence ID" value="OJJ50947.1"/>
    <property type="molecule type" value="Genomic_DNA"/>
</dbReference>
<evidence type="ECO:0000256" key="3">
    <source>
        <dbReference type="ARBA" id="ARBA00022771"/>
    </source>
</evidence>